<dbReference type="Proteomes" id="UP001530377">
    <property type="component" value="Unassembled WGS sequence"/>
</dbReference>
<evidence type="ECO:0000256" key="1">
    <source>
        <dbReference type="SAM" id="MobiDB-lite"/>
    </source>
</evidence>
<feature type="compositionally biased region" description="Basic and acidic residues" evidence="1">
    <location>
        <begin position="223"/>
        <end position="232"/>
    </location>
</feature>
<dbReference type="PANTHER" id="PTHR22876">
    <property type="entry name" value="ZGC:101016"/>
    <property type="match status" value="1"/>
</dbReference>
<proteinExistence type="predicted"/>
<dbReference type="Pfam" id="PF10217">
    <property type="entry name" value="DUF2039"/>
    <property type="match status" value="1"/>
</dbReference>
<evidence type="ECO:0000313" key="3">
    <source>
        <dbReference type="Proteomes" id="UP001530377"/>
    </source>
</evidence>
<dbReference type="EMBL" id="JALLPB020000473">
    <property type="protein sequence ID" value="KAL3808755.1"/>
    <property type="molecule type" value="Genomic_DNA"/>
</dbReference>
<dbReference type="InterPro" id="IPR019351">
    <property type="entry name" value="DUF2039"/>
</dbReference>
<feature type="region of interest" description="Disordered" evidence="1">
    <location>
        <begin position="1"/>
        <end position="40"/>
    </location>
</feature>
<evidence type="ECO:0000313" key="2">
    <source>
        <dbReference type="EMBL" id="KAL3808755.1"/>
    </source>
</evidence>
<organism evidence="2 3">
    <name type="scientific">Cyclostephanos tholiformis</name>
    <dbReference type="NCBI Taxonomy" id="382380"/>
    <lineage>
        <taxon>Eukaryota</taxon>
        <taxon>Sar</taxon>
        <taxon>Stramenopiles</taxon>
        <taxon>Ochrophyta</taxon>
        <taxon>Bacillariophyta</taxon>
        <taxon>Coscinodiscophyceae</taxon>
        <taxon>Thalassiosirophycidae</taxon>
        <taxon>Stephanodiscales</taxon>
        <taxon>Stephanodiscaceae</taxon>
        <taxon>Cyclostephanos</taxon>
    </lineage>
</organism>
<gene>
    <name evidence="2" type="ORF">ACHAXA_010948</name>
</gene>
<sequence>MPPPPPGDSTRKKKKKKKGRPPAHQNTFAFRHNPKSKKTERILSSPNVGVCDRCRDKIEWRKKYRKYKPLTQPAKCNLCSMRNVLAAYHTICGNCARSDGAIDAMEEKRRRAVVVGDVVVERAPTTTTTTTPTTTTSTTTLDDDDDYGTTIAEDGTYDRGSSPAVHSTTDATNAPSAPSSSSSSSIAVAAAARRGWTRTLRVCAMCASEPASSSSSDSLSPDVHPDDVDVVLRSRTGGG</sequence>
<dbReference type="PANTHER" id="PTHR22876:SF5">
    <property type="entry name" value="CHROMOSOME 9 OPEN READING FRAME 85"/>
    <property type="match status" value="1"/>
</dbReference>
<keyword evidence="3" id="KW-1185">Reference proteome</keyword>
<dbReference type="AlphaFoldDB" id="A0ABD3RMH2"/>
<comment type="caution">
    <text evidence="2">The sequence shown here is derived from an EMBL/GenBank/DDBJ whole genome shotgun (WGS) entry which is preliminary data.</text>
</comment>
<feature type="compositionally biased region" description="Low complexity" evidence="1">
    <location>
        <begin position="124"/>
        <end position="140"/>
    </location>
</feature>
<accession>A0ABD3RMH2</accession>
<feature type="compositionally biased region" description="Low complexity" evidence="1">
    <location>
        <begin position="174"/>
        <end position="185"/>
    </location>
</feature>
<feature type="compositionally biased region" description="Basic residues" evidence="1">
    <location>
        <begin position="11"/>
        <end position="21"/>
    </location>
</feature>
<feature type="compositionally biased region" description="Low complexity" evidence="1">
    <location>
        <begin position="212"/>
        <end position="222"/>
    </location>
</feature>
<feature type="region of interest" description="Disordered" evidence="1">
    <location>
        <begin position="207"/>
        <end position="239"/>
    </location>
</feature>
<feature type="region of interest" description="Disordered" evidence="1">
    <location>
        <begin position="124"/>
        <end position="185"/>
    </location>
</feature>
<protein>
    <submittedName>
        <fullName evidence="2">Uncharacterized protein</fullName>
    </submittedName>
</protein>
<feature type="compositionally biased region" description="Polar residues" evidence="1">
    <location>
        <begin position="164"/>
        <end position="173"/>
    </location>
</feature>
<name>A0ABD3RMH2_9STRA</name>
<reference evidence="2 3" key="1">
    <citation type="submission" date="2024-10" db="EMBL/GenBank/DDBJ databases">
        <title>Updated reference genomes for cyclostephanoid diatoms.</title>
        <authorList>
            <person name="Roberts W.R."/>
            <person name="Alverson A.J."/>
        </authorList>
    </citation>
    <scope>NUCLEOTIDE SEQUENCE [LARGE SCALE GENOMIC DNA]</scope>
    <source>
        <strain evidence="2 3">AJA228-03</strain>
    </source>
</reference>